<evidence type="ECO:0000313" key="1">
    <source>
        <dbReference type="EMBL" id="CAF1957997.1"/>
    </source>
</evidence>
<accession>A0A816LKC6</accession>
<dbReference type="EMBL" id="CAJNRE010001808">
    <property type="protein sequence ID" value="CAF1957997.1"/>
    <property type="molecule type" value="Genomic_DNA"/>
</dbReference>
<proteinExistence type="predicted"/>
<organism evidence="1 2">
    <name type="scientific">Rotaria magnacalcarata</name>
    <dbReference type="NCBI Taxonomy" id="392030"/>
    <lineage>
        <taxon>Eukaryota</taxon>
        <taxon>Metazoa</taxon>
        <taxon>Spiralia</taxon>
        <taxon>Gnathifera</taxon>
        <taxon>Rotifera</taxon>
        <taxon>Eurotatoria</taxon>
        <taxon>Bdelloidea</taxon>
        <taxon>Philodinida</taxon>
        <taxon>Philodinidae</taxon>
        <taxon>Rotaria</taxon>
    </lineage>
</organism>
<protein>
    <submittedName>
        <fullName evidence="1">Uncharacterized protein</fullName>
    </submittedName>
</protein>
<comment type="caution">
    <text evidence="1">The sequence shown here is derived from an EMBL/GenBank/DDBJ whole genome shotgun (WGS) entry which is preliminary data.</text>
</comment>
<dbReference type="AlphaFoldDB" id="A0A816LKC6"/>
<reference evidence="1" key="1">
    <citation type="submission" date="2021-02" db="EMBL/GenBank/DDBJ databases">
        <authorList>
            <person name="Nowell W R."/>
        </authorList>
    </citation>
    <scope>NUCLEOTIDE SEQUENCE</scope>
</reference>
<evidence type="ECO:0000313" key="2">
    <source>
        <dbReference type="Proteomes" id="UP000663824"/>
    </source>
</evidence>
<dbReference type="Proteomes" id="UP000663824">
    <property type="component" value="Unassembled WGS sequence"/>
</dbReference>
<gene>
    <name evidence="1" type="ORF">MBJ925_LOCUS6219</name>
</gene>
<sequence>MLNTLHRSTKGIMLISNDGSDVEWQQLSNKTIFLFPTTQFFASTDTSFEQNFFVFILESDVNKVDQRLRFAADEDLICQLADELYRHYTKKAQKYFHLGNVKMSNGQECLANRIYSELRNVHNNIITLENNNPSFVCPKTVLIWLKSKMQDYANANQLQKYFNEIVSSYSSFYNQDDRQHYLRNDENIGGIFLIIDVDYNESIVATFEHLSNVKCLYRYGQSKSETKGIIRNPDDLRYQLAHDLIAHYGDFGAVGCAKDKLEICFQKQRNFVTFSQRFKAEIIIMRFTGTFSIVFPQL</sequence>
<name>A0A816LKC6_9BILA</name>